<dbReference type="KEGG" id="vga:BSQ33_19235"/>
<sequence>MRVVLTKEVKLKKVLDLTDSQVRGKLNVTLEDITNGSDYSKTQAIGKWAKEHGYDGILAPSARDSEGSNIVILKNE</sequence>
<evidence type="ECO:0000313" key="3">
    <source>
        <dbReference type="Proteomes" id="UP000196708"/>
    </source>
</evidence>
<feature type="domain" description="RES" evidence="1">
    <location>
        <begin position="9"/>
        <end position="74"/>
    </location>
</feature>
<organism evidence="2 3">
    <name type="scientific">Vibrio gazogenes</name>
    <dbReference type="NCBI Taxonomy" id="687"/>
    <lineage>
        <taxon>Bacteria</taxon>
        <taxon>Pseudomonadati</taxon>
        <taxon>Pseudomonadota</taxon>
        <taxon>Gammaproteobacteria</taxon>
        <taxon>Vibrionales</taxon>
        <taxon>Vibrionaceae</taxon>
        <taxon>Vibrio</taxon>
    </lineage>
</organism>
<reference evidence="2 3" key="1">
    <citation type="submission" date="2016-12" db="EMBL/GenBank/DDBJ databases">
        <authorList>
            <person name="Song W.-J."/>
            <person name="Kurnit D.M."/>
        </authorList>
    </citation>
    <scope>NUCLEOTIDE SEQUENCE [LARGE SCALE GENOMIC DNA]</scope>
    <source>
        <strain evidence="2 3">ATCC 43942</strain>
    </source>
</reference>
<gene>
    <name evidence="2" type="ORF">BSQ33_19235</name>
</gene>
<name>A0A1Z2SKZ0_VIBGA</name>
<proteinExistence type="predicted"/>
<evidence type="ECO:0000313" key="2">
    <source>
        <dbReference type="EMBL" id="ASA57858.1"/>
    </source>
</evidence>
<dbReference type="AlphaFoldDB" id="A0A1Z2SKZ0"/>
<protein>
    <recommendedName>
        <fullName evidence="1">RES domain-containing protein</fullName>
    </recommendedName>
</protein>
<dbReference type="Pfam" id="PF08808">
    <property type="entry name" value="RES"/>
    <property type="match status" value="1"/>
</dbReference>
<dbReference type="InterPro" id="IPR014914">
    <property type="entry name" value="RES_dom"/>
</dbReference>
<dbReference type="EMBL" id="CP018836">
    <property type="protein sequence ID" value="ASA57858.1"/>
    <property type="molecule type" value="Genomic_DNA"/>
</dbReference>
<evidence type="ECO:0000259" key="1">
    <source>
        <dbReference type="Pfam" id="PF08808"/>
    </source>
</evidence>
<accession>A0A1Z2SKZ0</accession>
<dbReference type="Proteomes" id="UP000196708">
    <property type="component" value="Chromosome 2"/>
</dbReference>